<proteinExistence type="inferred from homology"/>
<comment type="subcellular location">
    <subcellularLocation>
        <location evidence="1">Vacuole membrane</location>
        <topology evidence="1">Lipid-anchor</topology>
    </subcellularLocation>
</comment>
<keyword evidence="4" id="KW-0677">Repeat</keyword>
<evidence type="ECO:0000256" key="3">
    <source>
        <dbReference type="ARBA" id="ARBA00022554"/>
    </source>
</evidence>
<dbReference type="InParanoid" id="A0A1S3JCN2"/>
<accession>A0A1S3JCN2</accession>
<reference evidence="10" key="1">
    <citation type="submission" date="2025-08" db="UniProtKB">
        <authorList>
            <consortium name="RefSeq"/>
        </authorList>
    </citation>
    <scope>IDENTIFICATION</scope>
    <source>
        <tissue evidence="10">Gonads</tissue>
    </source>
</reference>
<dbReference type="KEGG" id="lak:106171738"/>
<evidence type="ECO:0000256" key="2">
    <source>
        <dbReference type="ARBA" id="ARBA00005462"/>
    </source>
</evidence>
<feature type="repeat" description="ARM" evidence="8">
    <location>
        <begin position="177"/>
        <end position="211"/>
    </location>
</feature>
<dbReference type="InterPro" id="IPR045156">
    <property type="entry name" value="Vac8"/>
</dbReference>
<evidence type="ECO:0000256" key="5">
    <source>
        <dbReference type="ARBA" id="ARBA00023136"/>
    </source>
</evidence>
<dbReference type="PANTHER" id="PTHR47249:SF1">
    <property type="entry name" value="VACUOLAR PROTEIN 8"/>
    <property type="match status" value="1"/>
</dbReference>
<dbReference type="RefSeq" id="XP_013407644.1">
    <property type="nucleotide sequence ID" value="XM_013552190.1"/>
</dbReference>
<evidence type="ECO:0000256" key="7">
    <source>
        <dbReference type="ARBA" id="ARBA00026209"/>
    </source>
</evidence>
<dbReference type="InterPro" id="IPR016024">
    <property type="entry name" value="ARM-type_fold"/>
</dbReference>
<feature type="non-terminal residue" evidence="10">
    <location>
        <position position="1"/>
    </location>
</feature>
<dbReference type="PANTHER" id="PTHR47249">
    <property type="entry name" value="VACUOLAR PROTEIN 8"/>
    <property type="match status" value="1"/>
</dbReference>
<dbReference type="STRING" id="7574.A0A1S3JCN2"/>
<dbReference type="InterPro" id="IPR011989">
    <property type="entry name" value="ARM-like"/>
</dbReference>
<evidence type="ECO:0000256" key="6">
    <source>
        <dbReference type="ARBA" id="ARBA00023288"/>
    </source>
</evidence>
<dbReference type="PROSITE" id="PS50176">
    <property type="entry name" value="ARM_REPEAT"/>
    <property type="match status" value="5"/>
</dbReference>
<dbReference type="Gene3D" id="1.25.10.10">
    <property type="entry name" value="Leucine-rich Repeat Variant"/>
    <property type="match status" value="2"/>
</dbReference>
<comment type="similarity">
    <text evidence="2">Belongs to the beta-catenin family.</text>
</comment>
<feature type="repeat" description="ARM" evidence="8">
    <location>
        <begin position="136"/>
        <end position="178"/>
    </location>
</feature>
<dbReference type="OrthoDB" id="7537227at2759"/>
<dbReference type="GO" id="GO:0071562">
    <property type="term" value="P:nucleus-vacuole junction assembly"/>
    <property type="evidence" value="ECO:0007669"/>
    <property type="project" value="InterPro"/>
</dbReference>
<dbReference type="GO" id="GO:0005774">
    <property type="term" value="C:vacuolar membrane"/>
    <property type="evidence" value="ECO:0007669"/>
    <property type="project" value="UniProtKB-SubCell"/>
</dbReference>
<keyword evidence="6" id="KW-0449">Lipoprotein</keyword>
<keyword evidence="9" id="KW-1185">Reference proteome</keyword>
<keyword evidence="3" id="KW-0926">Vacuole</keyword>
<dbReference type="GO" id="GO:0043495">
    <property type="term" value="F:protein-membrane adaptor activity"/>
    <property type="evidence" value="ECO:0007669"/>
    <property type="project" value="InterPro"/>
</dbReference>
<evidence type="ECO:0000313" key="10">
    <source>
        <dbReference type="RefSeq" id="XP_013407644.1"/>
    </source>
</evidence>
<evidence type="ECO:0000313" key="9">
    <source>
        <dbReference type="Proteomes" id="UP000085678"/>
    </source>
</evidence>
<protein>
    <recommendedName>
        <fullName evidence="7">Vacuolar protein 8</fullName>
    </recommendedName>
</protein>
<feature type="repeat" description="ARM" evidence="8">
    <location>
        <begin position="10"/>
        <end position="52"/>
    </location>
</feature>
<dbReference type="SMART" id="SM00185">
    <property type="entry name" value="ARM"/>
    <property type="match status" value="8"/>
</dbReference>
<dbReference type="InterPro" id="IPR000225">
    <property type="entry name" value="Armadillo"/>
</dbReference>
<evidence type="ECO:0000256" key="8">
    <source>
        <dbReference type="PROSITE-ProRule" id="PRU00259"/>
    </source>
</evidence>
<evidence type="ECO:0000256" key="4">
    <source>
        <dbReference type="ARBA" id="ARBA00022737"/>
    </source>
</evidence>
<name>A0A1S3JCN2_LINAN</name>
<keyword evidence="5" id="KW-0472">Membrane</keyword>
<dbReference type="Proteomes" id="UP000085678">
    <property type="component" value="Unplaced"/>
</dbReference>
<dbReference type="AlphaFoldDB" id="A0A1S3JCN2"/>
<dbReference type="Pfam" id="PF05804">
    <property type="entry name" value="KAP"/>
    <property type="match status" value="1"/>
</dbReference>
<dbReference type="SUPFAM" id="SSF48371">
    <property type="entry name" value="ARM repeat"/>
    <property type="match status" value="2"/>
</dbReference>
<gene>
    <name evidence="10" type="primary">LOC106171738</name>
</gene>
<organism evidence="9 10">
    <name type="scientific">Lingula anatina</name>
    <name type="common">Brachiopod</name>
    <name type="synonym">Lingula unguis</name>
    <dbReference type="NCBI Taxonomy" id="7574"/>
    <lineage>
        <taxon>Eukaryota</taxon>
        <taxon>Metazoa</taxon>
        <taxon>Spiralia</taxon>
        <taxon>Lophotrochozoa</taxon>
        <taxon>Brachiopoda</taxon>
        <taxon>Linguliformea</taxon>
        <taxon>Lingulata</taxon>
        <taxon>Lingulida</taxon>
        <taxon>Linguloidea</taxon>
        <taxon>Lingulidae</taxon>
        <taxon>Lingula</taxon>
    </lineage>
</organism>
<dbReference type="GeneID" id="106171738"/>
<sequence length="420" mass="45490">SNKTTILTSGAIRALVRLLETKNFEVQCNTCGCITTLATSDNNKLTIAKSGAIKPLLRLAKSADIRVQRNAAGAILNLTHLQSIRNELVSKGAMPILVDVLQSRDPDIQYYCAAALSNMAVNEKHRAMMVAVGYYDVMVQLISLVSSPVVRVQCQACLALRNLASDADNQLLIVRLGGLGVLHKMIKSGTGDILTAAIACLRNLSIHKANEIPIISQDFLPDLSRVVAQMDNSEAQRHAAGTIRNLAAGDHIRVLASCGCVDALAEVLLTPITPVPVQSEVSAALAVLADEDDTKQRLLEIQDGKVFSKLVSLASLSRNSEVQYNCAGTIGQIALVDIEEDLLDKNTPGLLLYIDKFLGNPEPSFVHIALWTLQQLLNNPSFKESFMTETRLHKLLEDILSSNTSQAIKELAGNVIQKMH</sequence>
<feature type="repeat" description="ARM" evidence="8">
    <location>
        <begin position="51"/>
        <end position="93"/>
    </location>
</feature>
<feature type="repeat" description="ARM" evidence="8">
    <location>
        <begin position="92"/>
        <end position="130"/>
    </location>
</feature>
<evidence type="ECO:0000256" key="1">
    <source>
        <dbReference type="ARBA" id="ARBA00004592"/>
    </source>
</evidence>